<comment type="subunit">
    <text evidence="10">Homodimer.</text>
</comment>
<accession>A0A8K0V9N2</accession>
<sequence length="214" mass="23740">MNAIATAQAAGNLNDIISRIGSLTRLLRDSLKELGLDQTIIQAAEAIPDTRERLSYVVSKTSQAADTVLNCVDAARPLQDRLHATAGDLTRRWDAWFENPVELAQARELVRDTRGFLKETPDIADKTNAHLMEIMMAQDFQDLTGQVIKRMMDMIQEIEKELIQVLLENIPESARTEPQPKNNGLMNGPQIDSSRAGVVASQDQVDDLLDSLGF</sequence>
<name>A0A8K0V9N2_9ENTR</name>
<comment type="function">
    <text evidence="10">Plays an important role in bacterial chemotaxis signal transduction pathway by accelerating the dephosphorylation of phosphorylated CheY (CheY-P).</text>
</comment>
<dbReference type="AlphaFoldDB" id="A0A8K0V9N2"/>
<comment type="similarity">
    <text evidence="2 10">Belongs to the CheZ family.</text>
</comment>
<dbReference type="PIRSF" id="PIRSF002884">
    <property type="entry name" value="CheZ"/>
    <property type="match status" value="1"/>
</dbReference>
<proteinExistence type="inferred from homology"/>
<comment type="caution">
    <text evidence="13">The sequence shown here is derived from an EMBL/GenBank/DDBJ whole genome shotgun (WGS) entry which is preliminary data.</text>
</comment>
<dbReference type="NCBIfam" id="NF008368">
    <property type="entry name" value="PRK11166.1"/>
    <property type="match status" value="1"/>
</dbReference>
<dbReference type="InterPro" id="IPR050992">
    <property type="entry name" value="CheZ_family_phosphatases"/>
</dbReference>
<dbReference type="PANTHER" id="PTHR43693">
    <property type="entry name" value="PROTEIN PHOSPHATASE CHEZ"/>
    <property type="match status" value="1"/>
</dbReference>
<keyword evidence="14" id="KW-1185">Reference proteome</keyword>
<evidence type="ECO:0000256" key="11">
    <source>
        <dbReference type="PIRSR" id="PIRSR002884-1"/>
    </source>
</evidence>
<dbReference type="Proteomes" id="UP000659047">
    <property type="component" value="Unassembled WGS sequence"/>
</dbReference>
<evidence type="ECO:0000256" key="1">
    <source>
        <dbReference type="ARBA" id="ARBA00004496"/>
    </source>
</evidence>
<feature type="compositionally biased region" description="Polar residues" evidence="12">
    <location>
        <begin position="179"/>
        <end position="193"/>
    </location>
</feature>
<dbReference type="GO" id="GO:0097588">
    <property type="term" value="P:archaeal or bacterial-type flagellum-dependent cell motility"/>
    <property type="evidence" value="ECO:0007669"/>
    <property type="project" value="UniProtKB-KW"/>
</dbReference>
<dbReference type="EMBL" id="JAEPBH010000051">
    <property type="protein sequence ID" value="MBK4716740.1"/>
    <property type="molecule type" value="Genomic_DNA"/>
</dbReference>
<comment type="subcellular location">
    <subcellularLocation>
        <location evidence="1 10">Cytoplasm</location>
    </subcellularLocation>
</comment>
<feature type="region of interest" description="Disordered" evidence="12">
    <location>
        <begin position="174"/>
        <end position="199"/>
    </location>
</feature>
<keyword evidence="6 10" id="KW-0283">Flagellar rotation</keyword>
<evidence type="ECO:0000313" key="13">
    <source>
        <dbReference type="EMBL" id="MBK4716740.1"/>
    </source>
</evidence>
<keyword evidence="5 10" id="KW-0145">Chemotaxis</keyword>
<feature type="site" description="Enhances dephosphorylation of CheY-P" evidence="11">
    <location>
        <position position="146"/>
    </location>
</feature>
<organism evidence="13 14">
    <name type="scientific">Tenebrionibacter intestinalis</name>
    <dbReference type="NCBI Taxonomy" id="2799638"/>
    <lineage>
        <taxon>Bacteria</taxon>
        <taxon>Pseudomonadati</taxon>
        <taxon>Pseudomonadota</taxon>
        <taxon>Gammaproteobacteria</taxon>
        <taxon>Enterobacterales</taxon>
        <taxon>Enterobacteriaceae</taxon>
        <taxon>Tenebrionibacter/Tenebrionicola group</taxon>
        <taxon>Tenebrionibacter</taxon>
    </lineage>
</organism>
<evidence type="ECO:0000256" key="2">
    <source>
        <dbReference type="ARBA" id="ARBA00005908"/>
    </source>
</evidence>
<dbReference type="RefSeq" id="WP_238714983.1">
    <property type="nucleotide sequence ID" value="NZ_JAEPBH010000051.1"/>
</dbReference>
<dbReference type="Gene3D" id="1.10.287.500">
    <property type="entry name" value="Helix hairpin bin"/>
    <property type="match status" value="1"/>
</dbReference>
<protein>
    <recommendedName>
        <fullName evidence="3 10">Protein phosphatase CheZ</fullName>
        <ecNumber evidence="10">3.1.3.-</ecNumber>
    </recommendedName>
    <alternativeName>
        <fullName evidence="9 10">Chemotaxis protein CheZ</fullName>
    </alternativeName>
</protein>
<evidence type="ECO:0000313" key="14">
    <source>
        <dbReference type="Proteomes" id="UP000659047"/>
    </source>
</evidence>
<reference evidence="13" key="1">
    <citation type="submission" date="2021-01" db="EMBL/GenBank/DDBJ databases">
        <title>Intestinitalea alba gen. nov., sp. nov., a novel genus of the family Enterobacteriaceae, isolated from the gut of the plastic-eating mealworm Tenebrio molitor L.</title>
        <authorList>
            <person name="Yang Y."/>
        </authorList>
    </citation>
    <scope>NUCLEOTIDE SEQUENCE</scope>
    <source>
        <strain evidence="13">BIT-L3</strain>
    </source>
</reference>
<evidence type="ECO:0000256" key="3">
    <source>
        <dbReference type="ARBA" id="ARBA00018484"/>
    </source>
</evidence>
<dbReference type="GO" id="GO:0006935">
    <property type="term" value="P:chemotaxis"/>
    <property type="evidence" value="ECO:0007669"/>
    <property type="project" value="UniProtKB-KW"/>
</dbReference>
<dbReference type="Pfam" id="PF04344">
    <property type="entry name" value="CheZ"/>
    <property type="match status" value="1"/>
</dbReference>
<dbReference type="SUPFAM" id="SSF75708">
    <property type="entry name" value="Chemotaxis phosphatase CheZ"/>
    <property type="match status" value="1"/>
</dbReference>
<evidence type="ECO:0000256" key="4">
    <source>
        <dbReference type="ARBA" id="ARBA00022490"/>
    </source>
</evidence>
<evidence type="ECO:0000256" key="10">
    <source>
        <dbReference type="PIRNR" id="PIRNR002884"/>
    </source>
</evidence>
<dbReference type="InterPro" id="IPR007439">
    <property type="entry name" value="Chemotax_Pase_CheZ"/>
</dbReference>
<dbReference type="Gene3D" id="1.20.5.590">
    <property type="entry name" value="Single helix bin"/>
    <property type="match status" value="1"/>
</dbReference>
<dbReference type="GO" id="GO:0005737">
    <property type="term" value="C:cytoplasm"/>
    <property type="evidence" value="ECO:0007669"/>
    <property type="project" value="UniProtKB-SubCell"/>
</dbReference>
<keyword evidence="8 10" id="KW-0904">Protein phosphatase</keyword>
<dbReference type="EC" id="3.1.3.-" evidence="10"/>
<keyword evidence="4 10" id="KW-0963">Cytoplasm</keyword>
<dbReference type="PANTHER" id="PTHR43693:SF1">
    <property type="entry name" value="PROTEIN PHOSPHATASE CHEZ"/>
    <property type="match status" value="1"/>
</dbReference>
<evidence type="ECO:0000256" key="9">
    <source>
        <dbReference type="ARBA" id="ARBA00029599"/>
    </source>
</evidence>
<evidence type="ECO:0000256" key="8">
    <source>
        <dbReference type="ARBA" id="ARBA00022912"/>
    </source>
</evidence>
<dbReference type="GO" id="GO:0009288">
    <property type="term" value="C:bacterial-type flagellum"/>
    <property type="evidence" value="ECO:0007669"/>
    <property type="project" value="InterPro"/>
</dbReference>
<evidence type="ECO:0000256" key="12">
    <source>
        <dbReference type="SAM" id="MobiDB-lite"/>
    </source>
</evidence>
<keyword evidence="7 10" id="KW-0378">Hydrolase</keyword>
<gene>
    <name evidence="13" type="primary">cheZ</name>
    <name evidence="13" type="ORF">JJB97_15665</name>
</gene>
<dbReference type="GO" id="GO:0004721">
    <property type="term" value="F:phosphoprotein phosphatase activity"/>
    <property type="evidence" value="ECO:0007669"/>
    <property type="project" value="UniProtKB-KW"/>
</dbReference>
<evidence type="ECO:0000256" key="5">
    <source>
        <dbReference type="ARBA" id="ARBA00022500"/>
    </source>
</evidence>
<dbReference type="GO" id="GO:0050920">
    <property type="term" value="P:regulation of chemotaxis"/>
    <property type="evidence" value="ECO:0007669"/>
    <property type="project" value="InterPro"/>
</dbReference>
<evidence type="ECO:0000256" key="7">
    <source>
        <dbReference type="ARBA" id="ARBA00022801"/>
    </source>
</evidence>
<evidence type="ECO:0000256" key="6">
    <source>
        <dbReference type="ARBA" id="ARBA00022779"/>
    </source>
</evidence>